<keyword evidence="4 11" id="KW-0547">Nucleotide-binding</keyword>
<organism evidence="15 16">
    <name type="scientific">Paramecium sonneborni</name>
    <dbReference type="NCBI Taxonomy" id="65129"/>
    <lineage>
        <taxon>Eukaryota</taxon>
        <taxon>Sar</taxon>
        <taxon>Alveolata</taxon>
        <taxon>Ciliophora</taxon>
        <taxon>Intramacronucleata</taxon>
        <taxon>Oligohymenophorea</taxon>
        <taxon>Peniculida</taxon>
        <taxon>Parameciidae</taxon>
        <taxon>Paramecium</taxon>
    </lineage>
</organism>
<dbReference type="Pfam" id="PF00069">
    <property type="entry name" value="Pkinase"/>
    <property type="match status" value="2"/>
</dbReference>
<evidence type="ECO:0000256" key="5">
    <source>
        <dbReference type="ARBA" id="ARBA00022777"/>
    </source>
</evidence>
<feature type="compositionally biased region" description="Basic and acidic residues" evidence="12">
    <location>
        <begin position="99"/>
        <end position="108"/>
    </location>
</feature>
<accession>A0A8S1JUH5</accession>
<evidence type="ECO:0000256" key="7">
    <source>
        <dbReference type="ARBA" id="ARBA00023193"/>
    </source>
</evidence>
<dbReference type="PROSITE" id="PS50011">
    <property type="entry name" value="PROTEIN_KINASE_DOM"/>
    <property type="match status" value="1"/>
</dbReference>
<dbReference type="InterPro" id="IPR050339">
    <property type="entry name" value="CC_SR_Kinase"/>
</dbReference>
<dbReference type="GO" id="GO:0017148">
    <property type="term" value="P:negative regulation of translation"/>
    <property type="evidence" value="ECO:0007669"/>
    <property type="project" value="UniProtKB-KW"/>
</dbReference>
<gene>
    <name evidence="15" type="ORF">PSON_ATCC_30995.1.T0010427</name>
</gene>
<evidence type="ECO:0000256" key="9">
    <source>
        <dbReference type="ARBA" id="ARBA00048659"/>
    </source>
</evidence>
<evidence type="ECO:0000256" key="2">
    <source>
        <dbReference type="ARBA" id="ARBA00022527"/>
    </source>
</evidence>
<evidence type="ECO:0000256" key="8">
    <source>
        <dbReference type="ARBA" id="ARBA00037982"/>
    </source>
</evidence>
<dbReference type="InterPro" id="IPR017441">
    <property type="entry name" value="Protein_kinase_ATP_BS"/>
</dbReference>
<dbReference type="EC" id="2.7.11.1" evidence="1"/>
<dbReference type="Proteomes" id="UP000692954">
    <property type="component" value="Unassembled WGS sequence"/>
</dbReference>
<keyword evidence="13" id="KW-0472">Membrane</keyword>
<keyword evidence="13" id="KW-1133">Transmembrane helix</keyword>
<dbReference type="AlphaFoldDB" id="A0A8S1JUH5"/>
<evidence type="ECO:0000256" key="3">
    <source>
        <dbReference type="ARBA" id="ARBA00022679"/>
    </source>
</evidence>
<proteinExistence type="inferred from homology"/>
<dbReference type="PROSITE" id="PS00108">
    <property type="entry name" value="PROTEIN_KINASE_ST"/>
    <property type="match status" value="1"/>
</dbReference>
<evidence type="ECO:0000256" key="4">
    <source>
        <dbReference type="ARBA" id="ARBA00022741"/>
    </source>
</evidence>
<dbReference type="PROSITE" id="PS00107">
    <property type="entry name" value="PROTEIN_KINASE_ATP"/>
    <property type="match status" value="1"/>
</dbReference>
<evidence type="ECO:0000256" key="6">
    <source>
        <dbReference type="ARBA" id="ARBA00022840"/>
    </source>
</evidence>
<dbReference type="InterPro" id="IPR008271">
    <property type="entry name" value="Ser/Thr_kinase_AS"/>
</dbReference>
<dbReference type="InterPro" id="IPR000719">
    <property type="entry name" value="Prot_kinase_dom"/>
</dbReference>
<keyword evidence="13" id="KW-0812">Transmembrane</keyword>
<dbReference type="GO" id="GO:0005634">
    <property type="term" value="C:nucleus"/>
    <property type="evidence" value="ECO:0007669"/>
    <property type="project" value="TreeGrafter"/>
</dbReference>
<evidence type="ECO:0000256" key="10">
    <source>
        <dbReference type="ARBA" id="ARBA00048977"/>
    </source>
</evidence>
<dbReference type="GO" id="GO:0004694">
    <property type="term" value="F:eukaryotic translation initiation factor 2alpha kinase activity"/>
    <property type="evidence" value="ECO:0007669"/>
    <property type="project" value="TreeGrafter"/>
</dbReference>
<dbReference type="PANTHER" id="PTHR11042:SF160">
    <property type="entry name" value="EUKARYOTIC TRANSLATION INITIATION FACTOR 2-ALPHA KINASE 1"/>
    <property type="match status" value="1"/>
</dbReference>
<dbReference type="GO" id="GO:0005524">
    <property type="term" value="F:ATP binding"/>
    <property type="evidence" value="ECO:0007669"/>
    <property type="project" value="UniProtKB-UniRule"/>
</dbReference>
<comment type="caution">
    <text evidence="15">The sequence shown here is derived from an EMBL/GenBank/DDBJ whole genome shotgun (WGS) entry which is preliminary data.</text>
</comment>
<comment type="catalytic activity">
    <reaction evidence="10">
        <text>L-seryl-[protein] + ATP = O-phospho-L-seryl-[protein] + ADP + H(+)</text>
        <dbReference type="Rhea" id="RHEA:17989"/>
        <dbReference type="Rhea" id="RHEA-COMP:9863"/>
        <dbReference type="Rhea" id="RHEA-COMP:11604"/>
        <dbReference type="ChEBI" id="CHEBI:15378"/>
        <dbReference type="ChEBI" id="CHEBI:29999"/>
        <dbReference type="ChEBI" id="CHEBI:30616"/>
        <dbReference type="ChEBI" id="CHEBI:83421"/>
        <dbReference type="ChEBI" id="CHEBI:456216"/>
        <dbReference type="EC" id="2.7.11.1"/>
    </reaction>
    <physiologicalReaction direction="left-to-right" evidence="10">
        <dbReference type="Rhea" id="RHEA:17990"/>
    </physiologicalReaction>
</comment>
<evidence type="ECO:0000313" key="16">
    <source>
        <dbReference type="Proteomes" id="UP000692954"/>
    </source>
</evidence>
<evidence type="ECO:0000256" key="12">
    <source>
        <dbReference type="SAM" id="MobiDB-lite"/>
    </source>
</evidence>
<dbReference type="OrthoDB" id="341578at2759"/>
<feature type="transmembrane region" description="Helical" evidence="13">
    <location>
        <begin position="49"/>
        <end position="69"/>
    </location>
</feature>
<dbReference type="EMBL" id="CAJJDN010000001">
    <property type="protein sequence ID" value="CAD8046071.1"/>
    <property type="molecule type" value="Genomic_DNA"/>
</dbReference>
<dbReference type="SMART" id="SM00220">
    <property type="entry name" value="S_TKc"/>
    <property type="match status" value="1"/>
</dbReference>
<keyword evidence="16" id="KW-1185">Reference proteome</keyword>
<feature type="domain" description="Protein kinase" evidence="14">
    <location>
        <begin position="231"/>
        <end position="590"/>
    </location>
</feature>
<keyword evidence="2" id="KW-0723">Serine/threonine-protein kinase</keyword>
<keyword evidence="3" id="KW-0808">Transferase</keyword>
<keyword evidence="6 11" id="KW-0067">ATP-binding</keyword>
<dbReference type="PANTHER" id="PTHR11042">
    <property type="entry name" value="EUKARYOTIC TRANSLATION INITIATION FACTOR 2-ALPHA KINASE EIF2-ALPHA KINASE -RELATED"/>
    <property type="match status" value="1"/>
</dbReference>
<name>A0A8S1JUH5_9CILI</name>
<evidence type="ECO:0000256" key="11">
    <source>
        <dbReference type="PROSITE-ProRule" id="PRU10141"/>
    </source>
</evidence>
<evidence type="ECO:0000313" key="15">
    <source>
        <dbReference type="EMBL" id="CAD8046071.1"/>
    </source>
</evidence>
<protein>
    <recommendedName>
        <fullName evidence="1">non-specific serine/threonine protein kinase</fullName>
        <ecNumber evidence="1">2.7.11.1</ecNumber>
    </recommendedName>
</protein>
<keyword evidence="5" id="KW-0418">Kinase</keyword>
<dbReference type="GO" id="GO:0005737">
    <property type="term" value="C:cytoplasm"/>
    <property type="evidence" value="ECO:0007669"/>
    <property type="project" value="TreeGrafter"/>
</dbReference>
<comment type="catalytic activity">
    <reaction evidence="9">
        <text>L-threonyl-[protein] + ATP = O-phospho-L-threonyl-[protein] + ADP + H(+)</text>
        <dbReference type="Rhea" id="RHEA:46608"/>
        <dbReference type="Rhea" id="RHEA-COMP:11060"/>
        <dbReference type="Rhea" id="RHEA-COMP:11605"/>
        <dbReference type="ChEBI" id="CHEBI:15378"/>
        <dbReference type="ChEBI" id="CHEBI:30013"/>
        <dbReference type="ChEBI" id="CHEBI:30616"/>
        <dbReference type="ChEBI" id="CHEBI:61977"/>
        <dbReference type="ChEBI" id="CHEBI:456216"/>
        <dbReference type="EC" id="2.7.11.1"/>
    </reaction>
    <physiologicalReaction direction="left-to-right" evidence="9">
        <dbReference type="Rhea" id="RHEA:46609"/>
    </physiologicalReaction>
</comment>
<reference evidence="15" key="1">
    <citation type="submission" date="2021-01" db="EMBL/GenBank/DDBJ databases">
        <authorList>
            <consortium name="Genoscope - CEA"/>
            <person name="William W."/>
        </authorList>
    </citation>
    <scope>NUCLEOTIDE SEQUENCE</scope>
</reference>
<keyword evidence="7" id="KW-0652">Protein synthesis inhibitor</keyword>
<evidence type="ECO:0000256" key="1">
    <source>
        <dbReference type="ARBA" id="ARBA00012513"/>
    </source>
</evidence>
<evidence type="ECO:0000259" key="14">
    <source>
        <dbReference type="PROSITE" id="PS50011"/>
    </source>
</evidence>
<feature type="binding site" evidence="11">
    <location>
        <position position="260"/>
    </location>
    <ligand>
        <name>ATP</name>
        <dbReference type="ChEBI" id="CHEBI:30616"/>
    </ligand>
</feature>
<sequence length="590" mass="69386">MIKKQISSIQQVIKSETSIVELKWFQDHEVYIDSPENSWKQLIMNNFEYFLFIMVMVYCLTFCFMYIMFSKKSDKMISHARKESAASDELQNSIGRCSDQNEKQKKEQTSSTETSPRILQKEPVCNIVALPNQQIQLFGHMISEQKEQIIELERNQEDNIITFTKKEIQKVKANDEELKFLTCQFADLKQKNAKGVHMIEQNNGNGIPERAILILTDWSRYCENGKFQKMYTSPKLIGKGTFGEVYKCQKIIDLKEYAVKRIYFKVQNEKTLRDHPIFREIGSLQEINHKNIVRYYTSWIQELTPEMIAEISKLHDIVAEQQQTQLESQNQYHPILMDEMSYMNDYVQFVGDGDSEVEQQTNTKQQKSIQSFHLSDYSSYVQSRMRRYQFNPNQKGQEYQLLTLYIEMELCDFTLKEFIDKVDRKKENDLIKSIFKQILEGINYMHLNKYIHRDLKPQNIFINSKNEVKIGDLGLCNSLIFKLDDNYQSSGEYTNNIGTPMYMAPEVKDDQYGYPADIYSLGIIFFEMLWKVKTHSEKIRLIKDLTKDSSLPPNLFKEYPVEAELILKMVNKTPSERPTAQQALDTLNIL</sequence>
<evidence type="ECO:0000256" key="13">
    <source>
        <dbReference type="SAM" id="Phobius"/>
    </source>
</evidence>
<comment type="similarity">
    <text evidence="8">Belongs to the protein kinase superfamily. Ser/Thr protein kinase family. GCN2 subfamily.</text>
</comment>
<feature type="region of interest" description="Disordered" evidence="12">
    <location>
        <begin position="88"/>
        <end position="116"/>
    </location>
</feature>